<gene>
    <name evidence="1" type="ordered locus">Aazo_1653</name>
</gene>
<evidence type="ECO:0000313" key="2">
    <source>
        <dbReference type="Proteomes" id="UP000001511"/>
    </source>
</evidence>
<accession>D7E522</accession>
<name>D7E522_NOSA0</name>
<dbReference type="Proteomes" id="UP000001511">
    <property type="component" value="Chromosome"/>
</dbReference>
<reference evidence="1 2" key="1">
    <citation type="journal article" date="2010" name="PLoS ONE">
        <title>Genome erosion in a nitrogen-fixing vertically transmitted endosymbiotic multicellular cyanobacterium.</title>
        <authorList>
            <person name="Ran L."/>
            <person name="Larsson J."/>
            <person name="Vigil-Stenman T."/>
            <person name="Nylander J.A."/>
            <person name="Ininbergs K."/>
            <person name="Zheng W.W."/>
            <person name="Lapidus A."/>
            <person name="Lowry S."/>
            <person name="Haselkorn R."/>
            <person name="Bergman B."/>
        </authorList>
    </citation>
    <scope>NUCLEOTIDE SEQUENCE [LARGE SCALE GENOMIC DNA]</scope>
    <source>
        <strain evidence="1 2">0708</strain>
    </source>
</reference>
<organism evidence="1 2">
    <name type="scientific">Nostoc azollae (strain 0708)</name>
    <name type="common">Anabaena azollae (strain 0708)</name>
    <dbReference type="NCBI Taxonomy" id="551115"/>
    <lineage>
        <taxon>Bacteria</taxon>
        <taxon>Bacillati</taxon>
        <taxon>Cyanobacteriota</taxon>
        <taxon>Cyanophyceae</taxon>
        <taxon>Nostocales</taxon>
        <taxon>Nostocaceae</taxon>
        <taxon>Trichormus</taxon>
    </lineage>
</organism>
<protein>
    <submittedName>
        <fullName evidence="1">Uncharacterized protein</fullName>
    </submittedName>
</protein>
<dbReference type="AlphaFoldDB" id="D7E522"/>
<proteinExistence type="predicted"/>
<sequence length="43" mass="4973">MCNSGFEDKIYDIQQSEQEKQQNERLIAYLVSQGINLNNLPNS</sequence>
<keyword evidence="2" id="KW-1185">Reference proteome</keyword>
<evidence type="ECO:0000313" key="1">
    <source>
        <dbReference type="EMBL" id="ADI63819.1"/>
    </source>
</evidence>
<dbReference type="EMBL" id="CP002059">
    <property type="protein sequence ID" value="ADI63819.1"/>
    <property type="molecule type" value="Genomic_DNA"/>
</dbReference>
<dbReference type="HOGENOM" id="CLU_3236779_0_0_3"/>
<dbReference type="KEGG" id="naz:Aazo_1653"/>